<protein>
    <recommendedName>
        <fullName evidence="3">GHKL domain-containing protein</fullName>
    </recommendedName>
</protein>
<evidence type="ECO:0000313" key="1">
    <source>
        <dbReference type="EMBL" id="MFD2934878.1"/>
    </source>
</evidence>
<gene>
    <name evidence="1" type="ORF">ACFS25_13870</name>
</gene>
<dbReference type="RefSeq" id="WP_381501726.1">
    <property type="nucleotide sequence ID" value="NZ_JBHUOM010000007.1"/>
</dbReference>
<dbReference type="Proteomes" id="UP001597512">
    <property type="component" value="Unassembled WGS sequence"/>
</dbReference>
<name>A0ABW6AK90_9BACT</name>
<organism evidence="1 2">
    <name type="scientific">Spirosoma flavum</name>
    <dbReference type="NCBI Taxonomy" id="2048557"/>
    <lineage>
        <taxon>Bacteria</taxon>
        <taxon>Pseudomonadati</taxon>
        <taxon>Bacteroidota</taxon>
        <taxon>Cytophagia</taxon>
        <taxon>Cytophagales</taxon>
        <taxon>Cytophagaceae</taxon>
        <taxon>Spirosoma</taxon>
    </lineage>
</organism>
<keyword evidence="2" id="KW-1185">Reference proteome</keyword>
<evidence type="ECO:0008006" key="3">
    <source>
        <dbReference type="Google" id="ProtNLM"/>
    </source>
</evidence>
<comment type="caution">
    <text evidence="1">The sequence shown here is derived from an EMBL/GenBank/DDBJ whole genome shotgun (WGS) entry which is preliminary data.</text>
</comment>
<evidence type="ECO:0000313" key="2">
    <source>
        <dbReference type="Proteomes" id="UP001597512"/>
    </source>
</evidence>
<proteinExistence type="predicted"/>
<reference evidence="2" key="1">
    <citation type="journal article" date="2019" name="Int. J. Syst. Evol. Microbiol.">
        <title>The Global Catalogue of Microorganisms (GCM) 10K type strain sequencing project: providing services to taxonomists for standard genome sequencing and annotation.</title>
        <authorList>
            <consortium name="The Broad Institute Genomics Platform"/>
            <consortium name="The Broad Institute Genome Sequencing Center for Infectious Disease"/>
            <person name="Wu L."/>
            <person name="Ma J."/>
        </authorList>
    </citation>
    <scope>NUCLEOTIDE SEQUENCE [LARGE SCALE GENOMIC DNA]</scope>
    <source>
        <strain evidence="2">KCTC 52490</strain>
    </source>
</reference>
<sequence>MENTFKYGLHAHLASLIQFTLHSSPNNLYFESRNYIFRESRDSDEESGIGLANVRQQLALYYPDQHGLTTVEVTGEFIVTLKIQV</sequence>
<accession>A0ABW6AK90</accession>
<dbReference type="EMBL" id="JBHUOM010000007">
    <property type="protein sequence ID" value="MFD2934878.1"/>
    <property type="molecule type" value="Genomic_DNA"/>
</dbReference>